<comment type="similarity">
    <text evidence="1">Belongs to the menorin family.</text>
</comment>
<dbReference type="InterPro" id="IPR019356">
    <property type="entry name" value="Menorin_dom"/>
</dbReference>
<name>A0A1L8EIL8_HAEIR</name>
<reference evidence="3" key="1">
    <citation type="submission" date="2017-01" db="EMBL/GenBank/DDBJ databases">
        <title>An insight into the sialome and mialome of the horn fly, Haematobia irritans.</title>
        <authorList>
            <person name="Breijo M."/>
            <person name="Boiani M."/>
            <person name="Ures X."/>
            <person name="Rocha S."/>
            <person name="Sequeira M."/>
            <person name="Ribeiro J.M."/>
        </authorList>
    </citation>
    <scope>NUCLEOTIDE SEQUENCE</scope>
</reference>
<evidence type="ECO:0000313" key="3">
    <source>
        <dbReference type="EMBL" id="JAV18590.1"/>
    </source>
</evidence>
<dbReference type="AlphaFoldDB" id="A0A1L8EIL8"/>
<dbReference type="EMBL" id="GFDG01000209">
    <property type="protein sequence ID" value="JAV18590.1"/>
    <property type="molecule type" value="Transcribed_RNA"/>
</dbReference>
<accession>A0A1L8EIL8</accession>
<evidence type="ECO:0000256" key="1">
    <source>
        <dbReference type="ARBA" id="ARBA00044953"/>
    </source>
</evidence>
<dbReference type="GO" id="GO:0005615">
    <property type="term" value="C:extracellular space"/>
    <property type="evidence" value="ECO:0007669"/>
    <property type="project" value="TreeGrafter"/>
</dbReference>
<evidence type="ECO:0000259" key="2">
    <source>
        <dbReference type="Pfam" id="PF10223"/>
    </source>
</evidence>
<proteinExistence type="inferred from homology"/>
<dbReference type="PANTHER" id="PTHR21184">
    <property type="entry name" value="MENORIN (DENDRITIC BRANCHING PROTEIN)"/>
    <property type="match status" value="1"/>
</dbReference>
<feature type="domain" description="Menorin-like" evidence="2">
    <location>
        <begin position="107"/>
        <end position="357"/>
    </location>
</feature>
<dbReference type="Pfam" id="PF10223">
    <property type="entry name" value="Menorin_N"/>
    <property type="match status" value="1"/>
</dbReference>
<dbReference type="PANTHER" id="PTHR21184:SF6">
    <property type="entry name" value="CONSERVED PLASMA MEMBRANE PROTEIN"/>
    <property type="match status" value="1"/>
</dbReference>
<organism evidence="3">
    <name type="scientific">Haematobia irritans</name>
    <name type="common">Horn fly</name>
    <name type="synonym">Conops irritans</name>
    <dbReference type="NCBI Taxonomy" id="7368"/>
    <lineage>
        <taxon>Eukaryota</taxon>
        <taxon>Metazoa</taxon>
        <taxon>Ecdysozoa</taxon>
        <taxon>Arthropoda</taxon>
        <taxon>Hexapoda</taxon>
        <taxon>Insecta</taxon>
        <taxon>Pterygota</taxon>
        <taxon>Neoptera</taxon>
        <taxon>Endopterygota</taxon>
        <taxon>Diptera</taxon>
        <taxon>Brachycera</taxon>
        <taxon>Muscomorpha</taxon>
        <taxon>Muscoidea</taxon>
        <taxon>Muscidae</taxon>
        <taxon>Haematobia</taxon>
    </lineage>
</organism>
<protein>
    <recommendedName>
        <fullName evidence="2">Menorin-like domain-containing protein</fullName>
    </recommendedName>
</protein>
<sequence>MAMRVVLRHSYIDNLRHYNKPSICHKVLFEFLLILVLVVDSLNGASLNFSALDHNNVRILNDSRYAYTIDPKPISFLAQVQQIGLDKSKNFINMVSSKNMVSNGGTNLTAITWAHAVNSQQLLTEALNDDIDMIEADIVMGKINGIGADMPVMAHPPANTSDLSLDSFLQQIKAHNDANPQQMKGVKLDFKSIEVFEGSLDTLKEKVPQMTYPIWLNADIIQGPVNQTNTIPVDPDRFFAGSSQFPKAVLSIGWTTKWSSSYDNGSYTPEQIDAMLDAIHRNNVTATGQPITFPVRAGIAANSQYELHNLVKSVNGTNESTLTIWSSQNDYVDVEGLRKLIFSFGFDRIYLDVPDDLSDKLDLSRPDKETEGGGSDGSTHNAISSSLMNFTLISAGLYLISLYMEKIHI</sequence>